<dbReference type="PhylomeDB" id="S8ALK8"/>
<dbReference type="OrthoDB" id="205108at2759"/>
<dbReference type="InterPro" id="IPR029044">
    <property type="entry name" value="Nucleotide-diphossugar_trans"/>
</dbReference>
<dbReference type="Proteomes" id="UP000019376">
    <property type="component" value="Unassembled WGS sequence"/>
</dbReference>
<dbReference type="Pfam" id="PF05637">
    <property type="entry name" value="Glyco_transf_34"/>
    <property type="match status" value="1"/>
</dbReference>
<evidence type="ECO:0000256" key="2">
    <source>
        <dbReference type="ARBA" id="ARBA00022676"/>
    </source>
</evidence>
<reference evidence="4 5" key="1">
    <citation type="journal article" date="2013" name="PLoS ONE">
        <title>Genomic and secretomic analyses reveal unique features of the lignocellulolytic enzyme system of Penicillium decumbens.</title>
        <authorList>
            <person name="Liu G."/>
            <person name="Zhang L."/>
            <person name="Wei X."/>
            <person name="Zou G."/>
            <person name="Qin Y."/>
            <person name="Ma L."/>
            <person name="Li J."/>
            <person name="Zheng H."/>
            <person name="Wang S."/>
            <person name="Wang C."/>
            <person name="Xun L."/>
            <person name="Zhao G.-P."/>
            <person name="Zhou Z."/>
            <person name="Qu Y."/>
        </authorList>
    </citation>
    <scope>NUCLEOTIDE SEQUENCE [LARGE SCALE GENOMIC DNA]</scope>
    <source>
        <strain evidence="5">114-2 / CGMCC 5302</strain>
    </source>
</reference>
<dbReference type="AlphaFoldDB" id="S8ALK8"/>
<name>S8ALK8_PENO1</name>
<evidence type="ECO:0000256" key="1">
    <source>
        <dbReference type="ARBA" id="ARBA00005664"/>
    </source>
</evidence>
<dbReference type="GO" id="GO:0006487">
    <property type="term" value="P:protein N-linked glycosylation"/>
    <property type="evidence" value="ECO:0007669"/>
    <property type="project" value="TreeGrafter"/>
</dbReference>
<gene>
    <name evidence="4" type="ORF">PDE_01687</name>
</gene>
<evidence type="ECO:0000313" key="4">
    <source>
        <dbReference type="EMBL" id="EPS26748.1"/>
    </source>
</evidence>
<keyword evidence="3 4" id="KW-0808">Transferase</keyword>
<comment type="similarity">
    <text evidence="1">Belongs to the glycosyltransferase 34 family.</text>
</comment>
<evidence type="ECO:0000256" key="3">
    <source>
        <dbReference type="ARBA" id="ARBA00022679"/>
    </source>
</evidence>
<dbReference type="GO" id="GO:0016757">
    <property type="term" value="F:glycosyltransferase activity"/>
    <property type="evidence" value="ECO:0007669"/>
    <property type="project" value="UniProtKB-KW"/>
</dbReference>
<dbReference type="PANTHER" id="PTHR31306">
    <property type="entry name" value="ALPHA-1,6-MANNOSYLTRANSFERASE MNN11-RELATED"/>
    <property type="match status" value="1"/>
</dbReference>
<accession>S8ALK8</accession>
<dbReference type="PANTHER" id="PTHR31306:SF4">
    <property type="entry name" value="ALPHA-1,2-GALACTOSYLTRANSFERASE"/>
    <property type="match status" value="1"/>
</dbReference>
<dbReference type="Gene3D" id="3.90.550.10">
    <property type="entry name" value="Spore Coat Polysaccharide Biosynthesis Protein SpsA, Chain A"/>
    <property type="match status" value="1"/>
</dbReference>
<dbReference type="InterPro" id="IPR008630">
    <property type="entry name" value="Glyco_trans_34"/>
</dbReference>
<dbReference type="eggNOG" id="KOG4748">
    <property type="taxonomic scope" value="Eukaryota"/>
</dbReference>
<dbReference type="EMBL" id="KB644409">
    <property type="protein sequence ID" value="EPS26748.1"/>
    <property type="molecule type" value="Genomic_DNA"/>
</dbReference>
<evidence type="ECO:0000313" key="5">
    <source>
        <dbReference type="Proteomes" id="UP000019376"/>
    </source>
</evidence>
<keyword evidence="5" id="KW-1185">Reference proteome</keyword>
<protein>
    <submittedName>
        <fullName evidence="4">Putative galactosyl transferase</fullName>
    </submittedName>
</protein>
<dbReference type="GO" id="GO:0000139">
    <property type="term" value="C:Golgi membrane"/>
    <property type="evidence" value="ECO:0007669"/>
    <property type="project" value="TreeGrafter"/>
</dbReference>
<organism evidence="4 5">
    <name type="scientific">Penicillium oxalicum (strain 114-2 / CGMCC 5302)</name>
    <name type="common">Penicillium decumbens</name>
    <dbReference type="NCBI Taxonomy" id="933388"/>
    <lineage>
        <taxon>Eukaryota</taxon>
        <taxon>Fungi</taxon>
        <taxon>Dikarya</taxon>
        <taxon>Ascomycota</taxon>
        <taxon>Pezizomycotina</taxon>
        <taxon>Eurotiomycetes</taxon>
        <taxon>Eurotiomycetidae</taxon>
        <taxon>Eurotiales</taxon>
        <taxon>Aspergillaceae</taxon>
        <taxon>Penicillium</taxon>
    </lineage>
</organism>
<keyword evidence="2" id="KW-0328">Glycosyltransferase</keyword>
<dbReference type="HOGENOM" id="CLU_021434_2_2_1"/>
<proteinExistence type="inferred from homology"/>
<sequence>MPRIKEMVYENRMTYALKHGLEFMWANMTSYNLPDGAPIYWNKIPILRDAFDRFPEAEWIWWMDIDIIIMNMSLNIYDHVLSPQGMDRNILLDYPINGAGGQDTGYRTPTTYRHEDIKFVISLDHWGMNVGNFLMRRGEWSDWLLDMWTEPLYISQNWVFPENDGWTHMWQHHDIVRNHAACMNQRSMNAYPDYNALGLHWETGDHVVHFAGCGGDHICEGAWARYWDQREDVEVPEMVTNKLRDGVAEIEAFQGGGK</sequence>
<dbReference type="STRING" id="933388.S8ALK8"/>